<evidence type="ECO:0008006" key="4">
    <source>
        <dbReference type="Google" id="ProtNLM"/>
    </source>
</evidence>
<dbReference type="PROSITE" id="PS00814">
    <property type="entry name" value="ADX"/>
    <property type="match status" value="1"/>
</dbReference>
<dbReference type="eggNOG" id="KOG3525">
    <property type="taxonomic scope" value="Eukaryota"/>
</dbReference>
<protein>
    <recommendedName>
        <fullName evidence="4">Serine/threonine protein kinase</fullName>
    </recommendedName>
</protein>
<dbReference type="InterPro" id="IPR009030">
    <property type="entry name" value="Growth_fac_rcpt_cys_sf"/>
</dbReference>
<feature type="chain" id="PRO_5001570709" description="Serine/threonine protein kinase" evidence="1">
    <location>
        <begin position="28"/>
        <end position="1342"/>
    </location>
</feature>
<evidence type="ECO:0000313" key="3">
    <source>
        <dbReference type="Proteomes" id="UP000030693"/>
    </source>
</evidence>
<dbReference type="GeneID" id="20530124"/>
<dbReference type="GO" id="GO:0051537">
    <property type="term" value="F:2 iron, 2 sulfur cluster binding"/>
    <property type="evidence" value="ECO:0007669"/>
    <property type="project" value="InterPro"/>
</dbReference>
<dbReference type="RefSeq" id="XP_009497511.1">
    <property type="nucleotide sequence ID" value="XM_009499236.1"/>
</dbReference>
<dbReference type="OrthoDB" id="286906at2759"/>
<dbReference type="Gene3D" id="2.10.220.10">
    <property type="entry name" value="Hormone Receptor, Insulin-like Growth Factor Receptor 1, Chain A, domain 2"/>
    <property type="match status" value="4"/>
</dbReference>
<proteinExistence type="predicted"/>
<keyword evidence="1" id="KW-0732">Signal</keyword>
<evidence type="ECO:0000256" key="1">
    <source>
        <dbReference type="SAM" id="SignalP"/>
    </source>
</evidence>
<dbReference type="InterPro" id="IPR006212">
    <property type="entry name" value="Furin_repeat"/>
</dbReference>
<dbReference type="GO" id="GO:0140647">
    <property type="term" value="P:P450-containing electron transport chain"/>
    <property type="evidence" value="ECO:0007669"/>
    <property type="project" value="InterPro"/>
</dbReference>
<dbReference type="PANTHER" id="PTHR23275:SF100">
    <property type="entry name" value="EGF-LIKE DOMAIN-CONTAINING PROTEIN"/>
    <property type="match status" value="1"/>
</dbReference>
<feature type="signal peptide" evidence="1">
    <location>
        <begin position="1"/>
        <end position="27"/>
    </location>
</feature>
<dbReference type="CDD" id="cd00064">
    <property type="entry name" value="FU"/>
    <property type="match status" value="4"/>
</dbReference>
<dbReference type="InterPro" id="IPR018298">
    <property type="entry name" value="Adrenodoxin_Fe-S_BS"/>
</dbReference>
<dbReference type="PANTHER" id="PTHR23275">
    <property type="entry name" value="CABRIOLET.-RELATED"/>
    <property type="match status" value="1"/>
</dbReference>
<dbReference type="Proteomes" id="UP000030693">
    <property type="component" value="Unassembled WGS sequence"/>
</dbReference>
<reference evidence="2" key="1">
    <citation type="submission" date="2013-04" db="EMBL/GenBank/DDBJ databases">
        <title>The Genome Sequence of Fonticula alba ATCC 38817.</title>
        <authorList>
            <consortium name="The Broad Institute Genomics Platform"/>
            <person name="Russ C."/>
            <person name="Cuomo C."/>
            <person name="Burger G."/>
            <person name="Gray M.W."/>
            <person name="Holland P.W.H."/>
            <person name="King N."/>
            <person name="Lang F.B.F."/>
            <person name="Roger A.J."/>
            <person name="Ruiz-Trillo I."/>
            <person name="Brown M."/>
            <person name="Walker B."/>
            <person name="Young S."/>
            <person name="Zeng Q."/>
            <person name="Gargeya S."/>
            <person name="Fitzgerald M."/>
            <person name="Haas B."/>
            <person name="Abouelleil A."/>
            <person name="Allen A.W."/>
            <person name="Alvarado L."/>
            <person name="Arachchi H.M."/>
            <person name="Berlin A.M."/>
            <person name="Chapman S.B."/>
            <person name="Gainer-Dewar J."/>
            <person name="Goldberg J."/>
            <person name="Griggs A."/>
            <person name="Gujja S."/>
            <person name="Hansen M."/>
            <person name="Howarth C."/>
            <person name="Imamovic A."/>
            <person name="Ireland A."/>
            <person name="Larimer J."/>
            <person name="McCowan C."/>
            <person name="Murphy C."/>
            <person name="Pearson M."/>
            <person name="Poon T.W."/>
            <person name="Priest M."/>
            <person name="Roberts A."/>
            <person name="Saif S."/>
            <person name="Shea T."/>
            <person name="Sisk P."/>
            <person name="Sykes S."/>
            <person name="Wortman J."/>
            <person name="Nusbaum C."/>
            <person name="Birren B."/>
        </authorList>
    </citation>
    <scope>NUCLEOTIDE SEQUENCE [LARGE SCALE GENOMIC DNA]</scope>
    <source>
        <strain evidence="2">ATCC 38817</strain>
    </source>
</reference>
<feature type="non-terminal residue" evidence="2">
    <location>
        <position position="1342"/>
    </location>
</feature>
<evidence type="ECO:0000313" key="2">
    <source>
        <dbReference type="EMBL" id="KCV68137.1"/>
    </source>
</evidence>
<name>A0A058Z3N9_FONAL</name>
<dbReference type="EMBL" id="KB932210">
    <property type="protein sequence ID" value="KCV68137.1"/>
    <property type="molecule type" value="Genomic_DNA"/>
</dbReference>
<sequence>MHVGVRRAPVPPPGLLVCLLLLVLGAAHHVVLGTGASTHLCMSPFLLFKDWRFHQAGPLGLAEPPATLLARFPIYPSSKVDVFSQLSMDFDAAPEFRLGPFFNPLYPQWNMEPFKSLENVNGTPMLIPSTTAGRDPALLVVGQTYVELLTESRSVLYSSPLRFLAGLAIGPDEVFLLLAIEDDSLTVVHLAAEPEDVSFEEVDLDGLTASQVEAVPAAATGSGLGFYVWQGRLLAHLEVTGDEVSVKRYSMGPDQAGIVKLFPGHLSSRAPGATGVDDLVLLRDDRTWEVYVGVVGSMLGTAALTPAASFAHPADATLQGRILGVSSTETPGPVRELYWLNAAEPEPGRPRLWRLELTATGQLGSLMPVLLPTSSAIQVGHFQPAMLRTGPSTMSLALVDNTRAYFSQEDFLCPVDRSIDCSPSSVLGWQCAPGHVLSPQDSHLRLCAACDRGFYLDPLAGPGGHMCSACAGDMCLSCKPGLLLQVLSPWKSACVETCPQDWVINGDFCLPEETWASPIHQSTLFPFTLGDSDPTQPMNILMPTTLSASLGGQPMLDMTIATGTPHSGYLSFSQGRTDALHLVHQTNQLSPLRSIRLPSSHPAADFQVDGALEFVLAPAQGLPLVGQAFCHGGGLSIVWATCSSPATQGQSRCDASFTKQDLSIGTCTGLHRVSDSAFAASLSSAGMVLVDMSLRPPTVHHLRLVQQDTRMAGFAWPGYQGRPRVAARMADFHAADQFPNLAVLAVDLLQSEDPRAEAALLGPVTQDPATNRLEPVVVPTPGRDSASELFLTGLTPGSALDEVVWRAVHIPIGGAPLHGRTSDLHGPALDLANLPSSVGWHKVLPLDLGLPGFPGGLVLVTPDAIWLSVLGCPPGARICVLRKPTKVTYDAPLSWPSNMGPIRLPGHLQPVTPLGGPLAGQTALEQVHLMLHAPGFTPTGLGLGMDRCPGGTFGPDCLPCAEVCATCTGPDPEDCTACWLALPDDPQGCVSTCPPGLRPDLALGLCQCQMDCAGCHLDPGGSGQFICHACPPGMALPVAQPLPSQCHACHSSCSECHLPGDPGACSACPEGKALHSGQCVPRCPAGMTADPAQRLCIPCPVPGCLRCGDTQWDVCDACQPGDFLDAGTNRCLSCDPSCVDCSGSAACTTCRSNLVFLATESSTPSLCGSTCAPGEYVGAGRCAACDGSCALCAQAADRCLVCAAGFRWSGPAPAAGATAACVPCDPGCASCRADGCLVCGAGLVLGPNGQCIADCPAGMFSNGESCQLCDVSCRTCAGGGADQCTGCGTGLELVEAAPGVGTCVSGCPAGQYRAGVECLPCDAACATCNGPTDKDCWQCAGA</sequence>
<accession>A0A058Z3N9</accession>
<organism evidence="2">
    <name type="scientific">Fonticula alba</name>
    <name type="common">Slime mold</name>
    <dbReference type="NCBI Taxonomy" id="691883"/>
    <lineage>
        <taxon>Eukaryota</taxon>
        <taxon>Rotosphaerida</taxon>
        <taxon>Fonticulaceae</taxon>
        <taxon>Fonticula</taxon>
    </lineage>
</organism>
<dbReference type="SUPFAM" id="SSF57184">
    <property type="entry name" value="Growth factor receptor domain"/>
    <property type="match status" value="5"/>
</dbReference>
<keyword evidence="3" id="KW-1185">Reference proteome</keyword>
<dbReference type="InterPro" id="IPR052798">
    <property type="entry name" value="Giardia_VSA"/>
</dbReference>
<gene>
    <name evidence="2" type="ORF">H696_05399</name>
</gene>
<dbReference type="SMART" id="SM00261">
    <property type="entry name" value="FU"/>
    <property type="match status" value="7"/>
</dbReference>